<feature type="signal peptide" evidence="1">
    <location>
        <begin position="1"/>
        <end position="27"/>
    </location>
</feature>
<accession>A0ABU0JGX9</accession>
<dbReference type="Pfam" id="PF10988">
    <property type="entry name" value="DUF2807"/>
    <property type="match status" value="1"/>
</dbReference>
<gene>
    <name evidence="3" type="ORF">QO011_005756</name>
</gene>
<comment type="caution">
    <text evidence="3">The sequence shown here is derived from an EMBL/GenBank/DDBJ whole genome shotgun (WGS) entry which is preliminary data.</text>
</comment>
<name>A0ABU0JGX9_9HYPH</name>
<evidence type="ECO:0000259" key="2">
    <source>
        <dbReference type="Pfam" id="PF10988"/>
    </source>
</evidence>
<reference evidence="3 4" key="1">
    <citation type="submission" date="2023-07" db="EMBL/GenBank/DDBJ databases">
        <title>Genomic Encyclopedia of Type Strains, Phase IV (KMG-IV): sequencing the most valuable type-strain genomes for metagenomic binning, comparative biology and taxonomic classification.</title>
        <authorList>
            <person name="Goeker M."/>
        </authorList>
    </citation>
    <scope>NUCLEOTIDE SEQUENCE [LARGE SCALE GENOMIC DNA]</scope>
    <source>
        <strain evidence="3 4">DSM 19619</strain>
    </source>
</reference>
<proteinExistence type="predicted"/>
<keyword evidence="4" id="KW-1185">Reference proteome</keyword>
<feature type="chain" id="PRO_5046865159" description="Putative auto-transporter adhesin head GIN domain-containing protein" evidence="1">
    <location>
        <begin position="28"/>
        <end position="244"/>
    </location>
</feature>
<evidence type="ECO:0000313" key="3">
    <source>
        <dbReference type="EMBL" id="MDQ0472726.1"/>
    </source>
</evidence>
<evidence type="ECO:0000256" key="1">
    <source>
        <dbReference type="SAM" id="SignalP"/>
    </source>
</evidence>
<keyword evidence="1" id="KW-0732">Signal</keyword>
<organism evidence="3 4">
    <name type="scientific">Labrys wisconsinensis</name>
    <dbReference type="NCBI Taxonomy" id="425677"/>
    <lineage>
        <taxon>Bacteria</taxon>
        <taxon>Pseudomonadati</taxon>
        <taxon>Pseudomonadota</taxon>
        <taxon>Alphaproteobacteria</taxon>
        <taxon>Hyphomicrobiales</taxon>
        <taxon>Xanthobacteraceae</taxon>
        <taxon>Labrys</taxon>
    </lineage>
</organism>
<dbReference type="RefSeq" id="WP_307279957.1">
    <property type="nucleotide sequence ID" value="NZ_JAUSVX010000013.1"/>
</dbReference>
<sequence>MNGTLARLAMASLGLAAVCLVAGYSMAGPEWRHDGWHRGWFWPSVWRACAETPQGSAGQPDTITLPWQSTGSLRIEIPAHVDYRPGEPAQAVISGDPSIIAHVRLADGVLTSDDDGDCFSWERPVTVRLTGGPVAEWKLSGSAALVLNAVAQPTLAVDMSGSGEVSANGKVDRLNVKMSGSAEADLSRLATNSASVRLSGSGQVEIAPSSEADLHMSGSGVVKVHGTPTIRSHVSGSARIEQVP</sequence>
<dbReference type="Proteomes" id="UP001242480">
    <property type="component" value="Unassembled WGS sequence"/>
</dbReference>
<evidence type="ECO:0000313" key="4">
    <source>
        <dbReference type="Proteomes" id="UP001242480"/>
    </source>
</evidence>
<dbReference type="InterPro" id="IPR021255">
    <property type="entry name" value="DUF2807"/>
</dbReference>
<protein>
    <recommendedName>
        <fullName evidence="2">Putative auto-transporter adhesin head GIN domain-containing protein</fullName>
    </recommendedName>
</protein>
<dbReference type="Gene3D" id="2.160.20.120">
    <property type="match status" value="1"/>
</dbReference>
<dbReference type="EMBL" id="JAUSVX010000013">
    <property type="protein sequence ID" value="MDQ0472726.1"/>
    <property type="molecule type" value="Genomic_DNA"/>
</dbReference>
<feature type="domain" description="Putative auto-transporter adhesin head GIN" evidence="2">
    <location>
        <begin position="135"/>
        <end position="228"/>
    </location>
</feature>